<feature type="domain" description="FAD dependent oxidoreductase" evidence="3">
    <location>
        <begin position="8"/>
        <end position="363"/>
    </location>
</feature>
<dbReference type="AlphaFoldDB" id="K9P7Z1"/>
<gene>
    <name evidence="4" type="ordered locus">Cyagr_2416</name>
</gene>
<evidence type="ECO:0000256" key="1">
    <source>
        <dbReference type="ARBA" id="ARBA00023002"/>
    </source>
</evidence>
<dbReference type="InterPro" id="IPR006076">
    <property type="entry name" value="FAD-dep_OxRdtase"/>
</dbReference>
<dbReference type="RefSeq" id="WP_015109960.1">
    <property type="nucleotide sequence ID" value="NC_019675.1"/>
</dbReference>
<organism evidence="4 5">
    <name type="scientific">Cyanobium gracile (strain ATCC 27147 / PCC 6307)</name>
    <dbReference type="NCBI Taxonomy" id="292564"/>
    <lineage>
        <taxon>Bacteria</taxon>
        <taxon>Bacillati</taxon>
        <taxon>Cyanobacteriota</taxon>
        <taxon>Cyanophyceae</taxon>
        <taxon>Synechococcales</taxon>
        <taxon>Prochlorococcaceae</taxon>
        <taxon>Cyanobium</taxon>
    </lineage>
</organism>
<dbReference type="HOGENOM" id="CLU_007884_4_5_3"/>
<evidence type="ECO:0000259" key="3">
    <source>
        <dbReference type="Pfam" id="PF01266"/>
    </source>
</evidence>
<evidence type="ECO:0000313" key="4">
    <source>
        <dbReference type="EMBL" id="AFY29522.1"/>
    </source>
</evidence>
<accession>K9P7Z1</accession>
<name>K9P7Z1_CYAGP</name>
<dbReference type="GO" id="GO:0005737">
    <property type="term" value="C:cytoplasm"/>
    <property type="evidence" value="ECO:0007669"/>
    <property type="project" value="TreeGrafter"/>
</dbReference>
<dbReference type="GO" id="GO:0016491">
    <property type="term" value="F:oxidoreductase activity"/>
    <property type="evidence" value="ECO:0007669"/>
    <property type="project" value="UniProtKB-KW"/>
</dbReference>
<keyword evidence="1" id="KW-0560">Oxidoreductase</keyword>
<keyword evidence="2" id="KW-0472">Membrane</keyword>
<keyword evidence="2" id="KW-1133">Transmembrane helix</keyword>
<dbReference type="EMBL" id="CP003495">
    <property type="protein sequence ID" value="AFY29522.1"/>
    <property type="molecule type" value="Genomic_DNA"/>
</dbReference>
<proteinExistence type="predicted"/>
<evidence type="ECO:0000313" key="5">
    <source>
        <dbReference type="Proteomes" id="UP000010388"/>
    </source>
</evidence>
<dbReference type="eggNOG" id="COG0665">
    <property type="taxonomic scope" value="Bacteria"/>
</dbReference>
<keyword evidence="2" id="KW-0812">Transmembrane</keyword>
<dbReference type="STRING" id="292564.Cyagr_2416"/>
<dbReference type="InterPro" id="IPR036188">
    <property type="entry name" value="FAD/NAD-bd_sf"/>
</dbReference>
<feature type="transmembrane region" description="Helical" evidence="2">
    <location>
        <begin position="6"/>
        <end position="24"/>
    </location>
</feature>
<dbReference type="KEGG" id="cgc:Cyagr_2416"/>
<reference evidence="5" key="1">
    <citation type="journal article" date="2013" name="Proc. Natl. Acad. Sci. U.S.A.">
        <title>Improving the coverage of the cyanobacterial phylum using diversity-driven genome sequencing.</title>
        <authorList>
            <person name="Shih P.M."/>
            <person name="Wu D."/>
            <person name="Latifi A."/>
            <person name="Axen S.D."/>
            <person name="Fewer D.P."/>
            <person name="Talla E."/>
            <person name="Calteau A."/>
            <person name="Cai F."/>
            <person name="Tandeau de Marsac N."/>
            <person name="Rippka R."/>
            <person name="Herdman M."/>
            <person name="Sivonen K."/>
            <person name="Coursin T."/>
            <person name="Laurent T."/>
            <person name="Goodwin L."/>
            <person name="Nolan M."/>
            <person name="Davenport K.W."/>
            <person name="Han C.S."/>
            <person name="Rubin E.M."/>
            <person name="Eisen J.A."/>
            <person name="Woyke T."/>
            <person name="Gugger M."/>
            <person name="Kerfeld C.A."/>
        </authorList>
    </citation>
    <scope>NUCLEOTIDE SEQUENCE [LARGE SCALE GENOMIC DNA]</scope>
    <source>
        <strain evidence="5">ATCC 27147 / PCC 6307</strain>
    </source>
</reference>
<dbReference type="PATRIC" id="fig|292564.3.peg.2294"/>
<dbReference type="Proteomes" id="UP000010388">
    <property type="component" value="Chromosome"/>
</dbReference>
<protein>
    <submittedName>
        <fullName evidence="4">Glycine/D-amino acid oxidase, deaminating</fullName>
    </submittedName>
</protein>
<evidence type="ECO:0000256" key="2">
    <source>
        <dbReference type="SAM" id="Phobius"/>
    </source>
</evidence>
<sequence length="372" mass="39272">MASSGTSVIVIGGGIVGLACAWWLQGRGHTVLLIDGAGPGEGPGRSGSLAALGVLMADSFHRDRGRAWELRQRSLELWTRWRHELAERGHPIPYRSGVLLLAAEGDEEERLAALGARKRALGLPLEPWDRRRLEQLEPGLPQPCLAGLHSGRDGQLDPGSALAALAADGRQRGLTVRAEAAVALRPDGGGWRVDLAGGGAERAAWVVLAAGSASGPLVETAAGVPAGGDGGRRLLEPVLGQALELELDTPLLTHWPGAVVWRGVNLVPRPDLEGGRRLWLGATLEPGREADPDQLSGLRDLGGAAPEWLREARVVRRWQGLRPRPLGRPAPLLEQPAPGLLLASGHYRNGILLAPASAAWAAEQIEARPTDG</sequence>
<dbReference type="SUPFAM" id="SSF54373">
    <property type="entry name" value="FAD-linked reductases, C-terminal domain"/>
    <property type="match status" value="1"/>
</dbReference>
<dbReference type="PANTHER" id="PTHR13847:SF289">
    <property type="entry name" value="GLYCINE OXIDASE"/>
    <property type="match status" value="1"/>
</dbReference>
<dbReference type="Gene3D" id="3.50.50.60">
    <property type="entry name" value="FAD/NAD(P)-binding domain"/>
    <property type="match status" value="1"/>
</dbReference>
<dbReference type="Pfam" id="PF01266">
    <property type="entry name" value="DAO"/>
    <property type="match status" value="1"/>
</dbReference>
<dbReference type="SUPFAM" id="SSF51905">
    <property type="entry name" value="FAD/NAD(P)-binding domain"/>
    <property type="match status" value="1"/>
</dbReference>
<dbReference type="PANTHER" id="PTHR13847">
    <property type="entry name" value="SARCOSINE DEHYDROGENASE-RELATED"/>
    <property type="match status" value="1"/>
</dbReference>
<dbReference type="Gene3D" id="3.30.9.10">
    <property type="entry name" value="D-Amino Acid Oxidase, subunit A, domain 2"/>
    <property type="match status" value="1"/>
</dbReference>